<dbReference type="SMART" id="SM00607">
    <property type="entry name" value="FTP"/>
    <property type="match status" value="1"/>
</dbReference>
<evidence type="ECO:0000313" key="8">
    <source>
        <dbReference type="Proteomes" id="UP001497497"/>
    </source>
</evidence>
<dbReference type="InterPro" id="IPR052108">
    <property type="entry name" value="MEGF/SIB"/>
</dbReference>
<dbReference type="Gene3D" id="2.60.120.260">
    <property type="entry name" value="Galactose-binding domain-like"/>
    <property type="match status" value="1"/>
</dbReference>
<name>A0AAV2HRG9_LYMST</name>
<comment type="caution">
    <text evidence="7">The sequence shown here is derived from an EMBL/GenBank/DDBJ whole genome shotgun (WGS) entry which is preliminary data.</text>
</comment>
<evidence type="ECO:0000256" key="5">
    <source>
        <dbReference type="SAM" id="Phobius"/>
    </source>
</evidence>
<dbReference type="GO" id="GO:0046872">
    <property type="term" value="F:metal ion binding"/>
    <property type="evidence" value="ECO:0007669"/>
    <property type="project" value="UniProtKB-KW"/>
</dbReference>
<feature type="domain" description="Fucolectin tachylectin-4 pentraxin-1" evidence="6">
    <location>
        <begin position="1"/>
        <end position="146"/>
    </location>
</feature>
<dbReference type="PANTHER" id="PTHR24035:SF109">
    <property type="entry name" value="PROTEIN DRAPER"/>
    <property type="match status" value="1"/>
</dbReference>
<dbReference type="InterPro" id="IPR006585">
    <property type="entry name" value="FTP1"/>
</dbReference>
<dbReference type="InterPro" id="IPR008979">
    <property type="entry name" value="Galactose-bd-like_sf"/>
</dbReference>
<keyword evidence="2" id="KW-0106">Calcium</keyword>
<keyword evidence="1" id="KW-0479">Metal-binding</keyword>
<keyword evidence="5" id="KW-0472">Membrane</keyword>
<evidence type="ECO:0000256" key="1">
    <source>
        <dbReference type="ARBA" id="ARBA00022723"/>
    </source>
</evidence>
<proteinExistence type="predicted"/>
<dbReference type="SUPFAM" id="SSF49785">
    <property type="entry name" value="Galactose-binding domain-like"/>
    <property type="match status" value="1"/>
</dbReference>
<evidence type="ECO:0000256" key="2">
    <source>
        <dbReference type="ARBA" id="ARBA00022837"/>
    </source>
</evidence>
<protein>
    <recommendedName>
        <fullName evidence="6">Fucolectin tachylectin-4 pentraxin-1 domain-containing protein</fullName>
    </recommendedName>
</protein>
<reference evidence="7 8" key="1">
    <citation type="submission" date="2024-04" db="EMBL/GenBank/DDBJ databases">
        <authorList>
            <consortium name="Genoscope - CEA"/>
            <person name="William W."/>
        </authorList>
    </citation>
    <scope>NUCLEOTIDE SEQUENCE [LARGE SCALE GENOMIC DNA]</scope>
</reference>
<evidence type="ECO:0000256" key="4">
    <source>
        <dbReference type="SAM" id="MobiDB-lite"/>
    </source>
</evidence>
<organism evidence="7 8">
    <name type="scientific">Lymnaea stagnalis</name>
    <name type="common">Great pond snail</name>
    <name type="synonym">Helix stagnalis</name>
    <dbReference type="NCBI Taxonomy" id="6523"/>
    <lineage>
        <taxon>Eukaryota</taxon>
        <taxon>Metazoa</taxon>
        <taxon>Spiralia</taxon>
        <taxon>Lophotrochozoa</taxon>
        <taxon>Mollusca</taxon>
        <taxon>Gastropoda</taxon>
        <taxon>Heterobranchia</taxon>
        <taxon>Euthyneura</taxon>
        <taxon>Panpulmonata</taxon>
        <taxon>Hygrophila</taxon>
        <taxon>Lymnaeoidea</taxon>
        <taxon>Lymnaeidae</taxon>
        <taxon>Lymnaea</taxon>
    </lineage>
</organism>
<evidence type="ECO:0000259" key="6">
    <source>
        <dbReference type="SMART" id="SM00607"/>
    </source>
</evidence>
<evidence type="ECO:0000256" key="3">
    <source>
        <dbReference type="ARBA" id="ARBA00023157"/>
    </source>
</evidence>
<feature type="region of interest" description="Disordered" evidence="4">
    <location>
        <begin position="311"/>
        <end position="371"/>
    </location>
</feature>
<feature type="transmembrane region" description="Helical" evidence="5">
    <location>
        <begin position="275"/>
        <end position="301"/>
    </location>
</feature>
<keyword evidence="5" id="KW-1133">Transmembrane helix</keyword>
<keyword evidence="8" id="KW-1185">Reference proteome</keyword>
<dbReference type="Proteomes" id="UP001497497">
    <property type="component" value="Unassembled WGS sequence"/>
</dbReference>
<dbReference type="PANTHER" id="PTHR24035">
    <property type="entry name" value="MULTIPLE EPIDERMAL GROWTH FACTOR-LIKE DOMAINS PROTEIN"/>
    <property type="match status" value="1"/>
</dbReference>
<keyword evidence="5" id="KW-0812">Transmembrane</keyword>
<dbReference type="AlphaFoldDB" id="A0AAV2HRG9"/>
<dbReference type="Gene3D" id="2.170.300.10">
    <property type="entry name" value="Tie2 ligand-binding domain superfamily"/>
    <property type="match status" value="1"/>
</dbReference>
<gene>
    <name evidence="7" type="ORF">GSLYS_00009933001</name>
</gene>
<sequence length="371" mass="40930">GRNVALRQSALQSSSYKNKTVSYNASLAVDGERQSDFDSNSCAQTDLLDPSPNWNVTLSQPHLVNRYVLYNNNQDQDQLQSFILSSFNKDNIVVDNYIVPKIAQAIYYGTSLSLSVSFVKIYTHESNKVLTLCEVEMYGDSLCPFNMYGIECDKQCNCASKIETCYVATGGCPSGCAAGYHGPGCQNACPIHKWGVDCLNQCSTNCVDGMCNRIDGSCDRGCELGFTGLNCAQALPLSDCDESCANECSEHCINRSCHRVNGICDKGSYSYDDRLGVGIGIGIAIMCVVGTLLVVIIIFVLMRYRKHRNYGVSKESPPTQPETTVDLPKNKYDSLNLFEDSTYAQPSVSLERREPNSTSRPHHKDNTYDEI</sequence>
<accession>A0AAV2HRG9</accession>
<keyword evidence="3" id="KW-1015">Disulfide bond</keyword>
<dbReference type="EMBL" id="CAXITT010000218">
    <property type="protein sequence ID" value="CAL1536020.1"/>
    <property type="molecule type" value="Genomic_DNA"/>
</dbReference>
<evidence type="ECO:0000313" key="7">
    <source>
        <dbReference type="EMBL" id="CAL1536020.1"/>
    </source>
</evidence>
<feature type="non-terminal residue" evidence="7">
    <location>
        <position position="1"/>
    </location>
</feature>